<dbReference type="SUPFAM" id="SSF57667">
    <property type="entry name" value="beta-beta-alpha zinc fingers"/>
    <property type="match status" value="2"/>
</dbReference>
<gene>
    <name evidence="9" type="ORF">X798_06614</name>
</gene>
<evidence type="ECO:0000256" key="5">
    <source>
        <dbReference type="ARBA" id="ARBA00022833"/>
    </source>
</evidence>
<dbReference type="OrthoDB" id="10068874at2759"/>
<keyword evidence="2" id="KW-0479">Metal-binding</keyword>
<dbReference type="GO" id="GO:0008270">
    <property type="term" value="F:zinc ion binding"/>
    <property type="evidence" value="ECO:0007669"/>
    <property type="project" value="UniProtKB-KW"/>
</dbReference>
<dbReference type="GO" id="GO:0000981">
    <property type="term" value="F:DNA-binding transcription factor activity, RNA polymerase II-specific"/>
    <property type="evidence" value="ECO:0007669"/>
    <property type="project" value="TreeGrafter"/>
</dbReference>
<protein>
    <submittedName>
        <fullName evidence="9">Zinc finger, C2H2 type</fullName>
    </submittedName>
</protein>
<accession>A0A238BP18</accession>
<evidence type="ECO:0000256" key="2">
    <source>
        <dbReference type="ARBA" id="ARBA00022723"/>
    </source>
</evidence>
<feature type="domain" description="C2H2-type" evidence="8">
    <location>
        <begin position="71"/>
        <end position="95"/>
    </location>
</feature>
<name>A0A238BP18_9BILA</name>
<feature type="domain" description="C2H2-type" evidence="8">
    <location>
        <begin position="12"/>
        <end position="39"/>
    </location>
</feature>
<keyword evidence="5" id="KW-0862">Zinc</keyword>
<dbReference type="GO" id="GO:0005634">
    <property type="term" value="C:nucleus"/>
    <property type="evidence" value="ECO:0007669"/>
    <property type="project" value="UniProtKB-SubCell"/>
</dbReference>
<comment type="subcellular location">
    <subcellularLocation>
        <location evidence="1">Nucleus</location>
    </subcellularLocation>
</comment>
<dbReference type="Pfam" id="PF00096">
    <property type="entry name" value="zf-C2H2"/>
    <property type="match status" value="2"/>
</dbReference>
<dbReference type="PROSITE" id="PS00028">
    <property type="entry name" value="ZINC_FINGER_C2H2_1"/>
    <property type="match status" value="1"/>
</dbReference>
<dbReference type="PROSITE" id="PS50157">
    <property type="entry name" value="ZINC_FINGER_C2H2_2"/>
    <property type="match status" value="2"/>
</dbReference>
<dbReference type="PANTHER" id="PTHR24381:SF393">
    <property type="entry name" value="CHROMATIN-LINKED ADAPTOR FOR MSL PROTEINS, ISOFORM B"/>
    <property type="match status" value="1"/>
</dbReference>
<proteinExistence type="predicted"/>
<dbReference type="FunFam" id="3.30.160.60:FF:002343">
    <property type="entry name" value="Zinc finger protein 33A"/>
    <property type="match status" value="1"/>
</dbReference>
<dbReference type="Gene3D" id="3.30.160.60">
    <property type="entry name" value="Classic Zinc Finger"/>
    <property type="match status" value="2"/>
</dbReference>
<evidence type="ECO:0000313" key="10">
    <source>
        <dbReference type="Proteomes" id="UP000242913"/>
    </source>
</evidence>
<evidence type="ECO:0000256" key="3">
    <source>
        <dbReference type="ARBA" id="ARBA00022737"/>
    </source>
</evidence>
<keyword evidence="4 7" id="KW-0863">Zinc-finger</keyword>
<keyword evidence="10" id="KW-1185">Reference proteome</keyword>
<dbReference type="AlphaFoldDB" id="A0A238BP18"/>
<dbReference type="InterPro" id="IPR013087">
    <property type="entry name" value="Znf_C2H2_type"/>
</dbReference>
<dbReference type="InterPro" id="IPR036236">
    <property type="entry name" value="Znf_C2H2_sf"/>
</dbReference>
<evidence type="ECO:0000256" key="7">
    <source>
        <dbReference type="PROSITE-ProRule" id="PRU00042"/>
    </source>
</evidence>
<dbReference type="Proteomes" id="UP000242913">
    <property type="component" value="Unassembled WGS sequence"/>
</dbReference>
<evidence type="ECO:0000256" key="4">
    <source>
        <dbReference type="ARBA" id="ARBA00022771"/>
    </source>
</evidence>
<dbReference type="EMBL" id="KZ270121">
    <property type="protein sequence ID" value="OZC06400.1"/>
    <property type="molecule type" value="Genomic_DNA"/>
</dbReference>
<dbReference type="SMART" id="SM00355">
    <property type="entry name" value="ZnF_C2H2"/>
    <property type="match status" value="3"/>
</dbReference>
<evidence type="ECO:0000256" key="1">
    <source>
        <dbReference type="ARBA" id="ARBA00004123"/>
    </source>
</evidence>
<evidence type="ECO:0000256" key="6">
    <source>
        <dbReference type="ARBA" id="ARBA00023242"/>
    </source>
</evidence>
<keyword evidence="6" id="KW-0539">Nucleus</keyword>
<evidence type="ECO:0000313" key="9">
    <source>
        <dbReference type="EMBL" id="OZC06400.1"/>
    </source>
</evidence>
<sequence length="95" mass="11217">MHKQIHTGKKPYKCNVCGAKFSNFADLNRHNSTHVLKKLFKCILCGKDFAWVSWCQNMNTHKWIPTNKRKFKCGICGEEFRKNGNLPKHQRNRKI</sequence>
<dbReference type="GO" id="GO:0000977">
    <property type="term" value="F:RNA polymerase II transcription regulatory region sequence-specific DNA binding"/>
    <property type="evidence" value="ECO:0007669"/>
    <property type="project" value="TreeGrafter"/>
</dbReference>
<dbReference type="PANTHER" id="PTHR24381">
    <property type="entry name" value="ZINC FINGER PROTEIN"/>
    <property type="match status" value="1"/>
</dbReference>
<keyword evidence="3" id="KW-0677">Repeat</keyword>
<organism evidence="9 10">
    <name type="scientific">Onchocerca flexuosa</name>
    <dbReference type="NCBI Taxonomy" id="387005"/>
    <lineage>
        <taxon>Eukaryota</taxon>
        <taxon>Metazoa</taxon>
        <taxon>Ecdysozoa</taxon>
        <taxon>Nematoda</taxon>
        <taxon>Chromadorea</taxon>
        <taxon>Rhabditida</taxon>
        <taxon>Spirurina</taxon>
        <taxon>Spiruromorpha</taxon>
        <taxon>Filarioidea</taxon>
        <taxon>Onchocercidae</taxon>
        <taxon>Onchocerca</taxon>
    </lineage>
</organism>
<evidence type="ECO:0000259" key="8">
    <source>
        <dbReference type="PROSITE" id="PS50157"/>
    </source>
</evidence>
<reference evidence="9 10" key="1">
    <citation type="submission" date="2015-12" db="EMBL/GenBank/DDBJ databases">
        <title>Draft genome of the nematode, Onchocerca flexuosa.</title>
        <authorList>
            <person name="Mitreva M."/>
        </authorList>
    </citation>
    <scope>NUCLEOTIDE SEQUENCE [LARGE SCALE GENOMIC DNA]</scope>
    <source>
        <strain evidence="9">Red Deer</strain>
    </source>
</reference>